<reference evidence="7 8" key="2">
    <citation type="submission" date="2018-11" db="EMBL/GenBank/DDBJ databases">
        <authorList>
            <consortium name="Pathogen Informatics"/>
        </authorList>
    </citation>
    <scope>NUCLEOTIDE SEQUENCE [LARGE SCALE GENOMIC DNA]</scope>
</reference>
<dbReference type="PRINTS" id="PR00018">
    <property type="entry name" value="KRINGLE"/>
</dbReference>
<dbReference type="InterPro" id="IPR031569">
    <property type="entry name" value="ApeC"/>
</dbReference>
<dbReference type="WBParaSite" id="TASK_0000034201-mRNA-1">
    <property type="protein sequence ID" value="TASK_0000034201-mRNA-1"/>
    <property type="gene ID" value="TASK_0000034201"/>
</dbReference>
<evidence type="ECO:0000313" key="7">
    <source>
        <dbReference type="EMBL" id="VDK20712.1"/>
    </source>
</evidence>
<organism evidence="9">
    <name type="scientific">Taenia asiatica</name>
    <name type="common">Asian tapeworm</name>
    <dbReference type="NCBI Taxonomy" id="60517"/>
    <lineage>
        <taxon>Eukaryota</taxon>
        <taxon>Metazoa</taxon>
        <taxon>Spiralia</taxon>
        <taxon>Lophotrochozoa</taxon>
        <taxon>Platyhelminthes</taxon>
        <taxon>Cestoda</taxon>
        <taxon>Eucestoda</taxon>
        <taxon>Cyclophyllidea</taxon>
        <taxon>Taeniidae</taxon>
        <taxon>Taenia</taxon>
    </lineage>
</organism>
<evidence type="ECO:0000313" key="9">
    <source>
        <dbReference type="WBParaSite" id="TASK_0000034201-mRNA-1"/>
    </source>
</evidence>
<proteinExistence type="predicted"/>
<dbReference type="STRING" id="60517.A0A158R6J4"/>
<feature type="region of interest" description="Disordered" evidence="4">
    <location>
        <begin position="1826"/>
        <end position="1852"/>
    </location>
</feature>
<keyword evidence="1 3" id="KW-0420">Kringle</keyword>
<feature type="compositionally biased region" description="Acidic residues" evidence="4">
    <location>
        <begin position="559"/>
        <end position="579"/>
    </location>
</feature>
<dbReference type="OrthoDB" id="5917794at2759"/>
<keyword evidence="2 3" id="KW-1015">Disulfide bond</keyword>
<evidence type="ECO:0000256" key="1">
    <source>
        <dbReference type="ARBA" id="ARBA00022572"/>
    </source>
</evidence>
<dbReference type="Pfam" id="PF24148">
    <property type="entry name" value="ApeC_platyh"/>
    <property type="match status" value="1"/>
</dbReference>
<feature type="domain" description="Kringle" evidence="6">
    <location>
        <begin position="62"/>
        <end position="138"/>
    </location>
</feature>
<dbReference type="InterPro" id="IPR056359">
    <property type="entry name" value="ApeC_platyh"/>
</dbReference>
<dbReference type="Proteomes" id="UP000282613">
    <property type="component" value="Unassembled WGS sequence"/>
</dbReference>
<dbReference type="EMBL" id="UYRS01000042">
    <property type="protein sequence ID" value="VDK20712.1"/>
    <property type="molecule type" value="Genomic_DNA"/>
</dbReference>
<evidence type="ECO:0000313" key="8">
    <source>
        <dbReference type="Proteomes" id="UP000282613"/>
    </source>
</evidence>
<dbReference type="SMART" id="SM00130">
    <property type="entry name" value="KR"/>
    <property type="match status" value="2"/>
</dbReference>
<feature type="transmembrane region" description="Helical" evidence="5">
    <location>
        <begin position="2176"/>
        <end position="2196"/>
    </location>
</feature>
<dbReference type="InterPro" id="IPR038178">
    <property type="entry name" value="Kringle_sf"/>
</dbReference>
<dbReference type="PROSITE" id="PS01186">
    <property type="entry name" value="EGF_2"/>
    <property type="match status" value="1"/>
</dbReference>
<dbReference type="PANTHER" id="PTHR19324">
    <property type="entry name" value="PERFORIN-LIKE PROTEIN 1"/>
    <property type="match status" value="1"/>
</dbReference>
<dbReference type="Pfam" id="PF16977">
    <property type="entry name" value="ApeC"/>
    <property type="match status" value="2"/>
</dbReference>
<keyword evidence="5" id="KW-1133">Transmembrane helix</keyword>
<evidence type="ECO:0000256" key="4">
    <source>
        <dbReference type="SAM" id="MobiDB-lite"/>
    </source>
</evidence>
<evidence type="ECO:0000256" key="5">
    <source>
        <dbReference type="SAM" id="Phobius"/>
    </source>
</evidence>
<dbReference type="InterPro" id="IPR013806">
    <property type="entry name" value="Kringle-like"/>
</dbReference>
<dbReference type="InterPro" id="IPR000742">
    <property type="entry name" value="EGF"/>
</dbReference>
<sequence length="2239" mass="249470">MSVKLAKYAKGVTQPSTCPRKEELEILNFFTLSPHTMLLLELSFLLLLAWPFFGAGEPSTMDCYTQSGPPYNGTLNHTAAGEPCLPWSEFTHLHLRSSWNASVLQEQSNYCRNPDDDPRGPWCMVTRAKYGTCAVPHCEHLIDCYEGVGEDYLGDASVAEGGLVCVPWADVIRASVMKPGTPHLVIVNYTSPSNRTLVSSFDSSVASFRSCRNPEGRMAKPWCYVSAVSHTGNSYLTTVGYRKAPCKVDMCDHSSHMGLPLDFGDECPPGFLTQVGKTASPQGEISTVYCVLSAKGLRNTEKGRFRSFCMFLLNQNRETCPKGFDMKRTFMRTKLKAKGKFSMFRQEGFTSIWLSLCCTNGSHAELRTKFPRSSVAYKSSHSRSNHLAPWVRGDPYAPFPQPAEDSMLNDSPTPPVSRDTPLFFSIERCPPVNGTRRKIFTMGTYRPSNLTATLLDYGYYTLMCAYYEDDEPPPLITSSIQPNKTLIPSILVEGKTCPPHFSPAPNTKAHHMFYYLRAAFILCKPEGIYRHDAIDKILPDGNQCFISHTPREVKRAEGIGEEDSDGSSDDDEEQEEEDGYGTRSKRYHCPSGFDTTELRWAGGNASAHGLESVTMYFCCRRGATSTNSGSPISSVDKNDGSSGPPPTFPLPFYLRSVPTFAILILGGSCPDYSDQGTKLTADFRPTMQSESYLTLELIGQNNPVDFVESMSGVRGVLALCKYSQPRGLHLLLFLSTTDEIGILSPQGFCQGVGERRVPTVHTLHDAGTTCAVNVTNVVFPAGSYCFYRTAKVCPPGLPELQSSVFEGLVRSFLLQTMFLPSPALNDEKELCCQSEESLGAIELPLNITAPFALPALQASCQSFVGFTVDQTKGFCEYAPITEQPESIVVWPRRVFPSNLRGKTEIVLTCSDNWALNSVSRARNFMMRHRRLWLIPTPMQDFSSNDAMELCYNEVRGTEVPTRTESGYLNYCLVAFATCPNEDFEVVSAFPYQQYIVCCVKQPSHLQNTPTTFQRVSTWPEHVRSIVTLGCKSPGDEEKVKDLAGPTELHRDLKQPETDGGCPEFQQYSLIRRFVKMWRPKRYKTLIARPSIHHLLNVTTGLNDSKEAFAKRTGLWLQDGLLHAIFCEYQTNRPAEPNTGVSWPIDNYAIPQSVTGCPPDFTSTTFIHLQGRNGFHYSQPIHLAGDFIAHSRAVKLSYCHREMDPSPSHWNKKYTTSLPPGHYCVLLVGRRCPAGFTAGSLSVFEGLLKPNETEEDVDPASIDISDLPMGADSSTHNAPRIFRDKVEKGDTGLTFDRVTYMFCCRADSPSASIPITGFPNDTGPFYLYRAGETCQEIAGLRATEEYICMDAPEFLVGTVHSYAFQMEVVDKTYHIEGFTPTLSMSTDHCNVKINLCYYESTIPEPEPTPAVEQNNGTAWPAGSYSLLTTIREDGSLACPPGFNLAIRYNIRPDVISNTFFRPMSFAEYFTQKPSATDEVFGLTNETSMPTLHTCERNASDVPEAYNLTTFPDWPPGNYCVLMDLHTRTCPQGLHRFTRQLAELCCHTASSVPSSPVKLPFIGDFFLMGAFDEPELACLPIENTHVEKYVILLFSAVDPHIHSLCHYLPLEWLKTRRSWPPGDYLLPIGKRGQPVHALSVNNSDFSAPTSEFACPAGFHRILHEYSTHEEEFDAEGGAESVSGSTVMLHFCQHNHFSNESANGTAVSWPKGDYCVIVNGAICPPEMHASNELVMRIPRSHLRAIHNATDYGDIIEGQSIVMPINSRSVTYYSVCCREDKQLLVDLPGLSGGMYLPAGSSLCSSIPGTFIEHEQITTYLDPTLLDPYVVEGGDDEEGSQRRQRQRQRQRWMPPPFEEPGVMTLCYYHQMQKVLTSNSSTEDGDMLHELLEPGSTALSLWLAGECGCAENAICRPFKRFSCKCKKGYFGDGVRICRQITPLTGPCANLCHVHAECKTRRKHSFISRTASPPVVTIILTCIPSVMLESGCLKSERVEMLWVSPDNPVAKLKCALGGQQYKCQMIEMILPTCVCVPGTIEDGEKCHFDIYSSLQAEKDLPQYMLQHLSCFSDSVFRSLVLHQPKNFFILFAPPQLLKTCDEISSHIVMLSEAEYRKFLEAPISHLTSLNGSFITVNNTETFRVNDAEVREKPILFTNGRIYYTSASLKYISAPHPTVLNTTAVVVSLLIILLILLIVGALVLRHRRPDLAIFNLRRPRFHPMVERPQASWRGSKGVLLASDDPEE</sequence>
<dbReference type="InterPro" id="IPR018056">
    <property type="entry name" value="Kringle_CS"/>
</dbReference>
<dbReference type="PANTHER" id="PTHR19324:SF33">
    <property type="entry name" value="MUCIN-5AC"/>
    <property type="match status" value="1"/>
</dbReference>
<feature type="region of interest" description="Disordered" evidence="4">
    <location>
        <begin position="551"/>
        <end position="587"/>
    </location>
</feature>
<accession>A0A158R6J4</accession>
<evidence type="ECO:0000259" key="6">
    <source>
        <dbReference type="PROSITE" id="PS50070"/>
    </source>
</evidence>
<dbReference type="SUPFAM" id="SSF57440">
    <property type="entry name" value="Kringle-like"/>
    <property type="match status" value="2"/>
</dbReference>
<keyword evidence="8" id="KW-1185">Reference proteome</keyword>
<feature type="disulfide bond" evidence="3">
    <location>
        <begin position="84"/>
        <end position="123"/>
    </location>
</feature>
<dbReference type="Pfam" id="PF00051">
    <property type="entry name" value="Kringle"/>
    <property type="match status" value="1"/>
</dbReference>
<protein>
    <submittedName>
        <fullName evidence="9">Plasminogen</fullName>
    </submittedName>
</protein>
<reference evidence="9" key="1">
    <citation type="submission" date="2016-04" db="UniProtKB">
        <authorList>
            <consortium name="WormBaseParasite"/>
        </authorList>
    </citation>
    <scope>IDENTIFICATION</scope>
</reference>
<keyword evidence="5" id="KW-0812">Transmembrane</keyword>
<dbReference type="PROSITE" id="PS00021">
    <property type="entry name" value="KRINGLE_1"/>
    <property type="match status" value="1"/>
</dbReference>
<dbReference type="InterPro" id="IPR000001">
    <property type="entry name" value="Kringle"/>
</dbReference>
<gene>
    <name evidence="7" type="ORF">TASK_LOCUS343</name>
</gene>
<evidence type="ECO:0000256" key="3">
    <source>
        <dbReference type="PROSITE-ProRule" id="PRU00121"/>
    </source>
</evidence>
<dbReference type="CDD" id="cd00108">
    <property type="entry name" value="KR"/>
    <property type="match status" value="1"/>
</dbReference>
<keyword evidence="5" id="KW-0472">Membrane</keyword>
<name>A0A158R6J4_TAEAS</name>
<dbReference type="Gene3D" id="2.40.20.10">
    <property type="entry name" value="Plasminogen Kringle 4"/>
    <property type="match status" value="2"/>
</dbReference>
<comment type="caution">
    <text evidence="3">Lacks conserved residue(s) required for the propagation of feature annotation.</text>
</comment>
<evidence type="ECO:0000256" key="2">
    <source>
        <dbReference type="ARBA" id="ARBA00023157"/>
    </source>
</evidence>
<dbReference type="PROSITE" id="PS50070">
    <property type="entry name" value="KRINGLE_2"/>
    <property type="match status" value="2"/>
</dbReference>
<feature type="domain" description="Kringle" evidence="6">
    <location>
        <begin position="143"/>
        <end position="251"/>
    </location>
</feature>